<accession>C3YXP4</accession>
<protein>
    <submittedName>
        <fullName evidence="2">Uncharacterized protein</fullName>
    </submittedName>
</protein>
<organism>
    <name type="scientific">Branchiostoma floridae</name>
    <name type="common">Florida lancelet</name>
    <name type="synonym">Amphioxus</name>
    <dbReference type="NCBI Taxonomy" id="7739"/>
    <lineage>
        <taxon>Eukaryota</taxon>
        <taxon>Metazoa</taxon>
        <taxon>Chordata</taxon>
        <taxon>Cephalochordata</taxon>
        <taxon>Leptocardii</taxon>
        <taxon>Amphioxiformes</taxon>
        <taxon>Branchiostomatidae</taxon>
        <taxon>Branchiostoma</taxon>
    </lineage>
</organism>
<feature type="region of interest" description="Disordered" evidence="1">
    <location>
        <begin position="96"/>
        <end position="115"/>
    </location>
</feature>
<name>C3YXP4_BRAFL</name>
<proteinExistence type="predicted"/>
<gene>
    <name evidence="2" type="ORF">BRAFLDRAFT_74482</name>
</gene>
<dbReference type="EMBL" id="GG666563">
    <property type="protein sequence ID" value="EEN54853.1"/>
    <property type="molecule type" value="Genomic_DNA"/>
</dbReference>
<evidence type="ECO:0000313" key="2">
    <source>
        <dbReference type="EMBL" id="EEN54853.1"/>
    </source>
</evidence>
<dbReference type="InParanoid" id="C3YXP4"/>
<reference evidence="2" key="1">
    <citation type="journal article" date="2008" name="Nature">
        <title>The amphioxus genome and the evolution of the chordate karyotype.</title>
        <authorList>
            <consortium name="US DOE Joint Genome Institute (JGI-PGF)"/>
            <person name="Putnam N.H."/>
            <person name="Butts T."/>
            <person name="Ferrier D.E.K."/>
            <person name="Furlong R.F."/>
            <person name="Hellsten U."/>
            <person name="Kawashima T."/>
            <person name="Robinson-Rechavi M."/>
            <person name="Shoguchi E."/>
            <person name="Terry A."/>
            <person name="Yu J.-K."/>
            <person name="Benito-Gutierrez E.L."/>
            <person name="Dubchak I."/>
            <person name="Garcia-Fernandez J."/>
            <person name="Gibson-Brown J.J."/>
            <person name="Grigoriev I.V."/>
            <person name="Horton A.C."/>
            <person name="de Jong P.J."/>
            <person name="Jurka J."/>
            <person name="Kapitonov V.V."/>
            <person name="Kohara Y."/>
            <person name="Kuroki Y."/>
            <person name="Lindquist E."/>
            <person name="Lucas S."/>
            <person name="Osoegawa K."/>
            <person name="Pennacchio L.A."/>
            <person name="Salamov A.A."/>
            <person name="Satou Y."/>
            <person name="Sauka-Spengler T."/>
            <person name="Schmutz J."/>
            <person name="Shin-I T."/>
            <person name="Toyoda A."/>
            <person name="Bronner-Fraser M."/>
            <person name="Fujiyama A."/>
            <person name="Holland L.Z."/>
            <person name="Holland P.W.H."/>
            <person name="Satoh N."/>
            <person name="Rokhsar D.S."/>
        </authorList>
    </citation>
    <scope>NUCLEOTIDE SEQUENCE [LARGE SCALE GENOMIC DNA]</scope>
    <source>
        <strain evidence="2">S238N-H82</strain>
        <tissue evidence="2">Testes</tissue>
    </source>
</reference>
<dbReference type="AlphaFoldDB" id="C3YXP4"/>
<sequence length="115" mass="12678">MFVRGFSGFACPRHPKPADSEATPEKRRMVSERLSLDKSANFVSGFSGFDCPRHLKPVADSAAIPEDSDDVRTGKLLDDVRTGEPLDEFEAERICDGNKLDRPEQIMTDGSHPTA</sequence>
<evidence type="ECO:0000256" key="1">
    <source>
        <dbReference type="SAM" id="MobiDB-lite"/>
    </source>
</evidence>